<feature type="transmembrane region" description="Helical" evidence="1">
    <location>
        <begin position="175"/>
        <end position="196"/>
    </location>
</feature>
<sequence length="201" mass="22905">MTADVIHYNLNEEWGADMLAQLRRTQEKLSMWQVITGLFIVLLIIEFVVLPYGSSKLNDYSGSAGILDLRLSYTVEKAYSIIGAYSDAGRDFYVRFTLIADFIYPIVYSSFFGLLTTAIYRRVFAPQSWVQGLPLLIYLTLIFDYLENACIVTMLTKYPDQIAFIAKAGSLFTTLKWTMAAVSVLLMLFGLIMLVIKRLRK</sequence>
<dbReference type="RefSeq" id="WP_257450727.1">
    <property type="nucleotide sequence ID" value="NZ_JANIPJ010000020.1"/>
</dbReference>
<protein>
    <submittedName>
        <fullName evidence="2">Uncharacterized protein</fullName>
    </submittedName>
</protein>
<evidence type="ECO:0000313" key="3">
    <source>
        <dbReference type="Proteomes" id="UP001141950"/>
    </source>
</evidence>
<dbReference type="AlphaFoldDB" id="A0A9X2MUN3"/>
<dbReference type="EMBL" id="JANIPJ010000020">
    <property type="protein sequence ID" value="MCR2806845.1"/>
    <property type="molecule type" value="Genomic_DNA"/>
</dbReference>
<evidence type="ECO:0000256" key="1">
    <source>
        <dbReference type="SAM" id="Phobius"/>
    </source>
</evidence>
<feature type="transmembrane region" description="Helical" evidence="1">
    <location>
        <begin position="31"/>
        <end position="53"/>
    </location>
</feature>
<proteinExistence type="predicted"/>
<name>A0A9X2MUN3_9BACL</name>
<comment type="caution">
    <text evidence="2">The sequence shown here is derived from an EMBL/GenBank/DDBJ whole genome shotgun (WGS) entry which is preliminary data.</text>
</comment>
<dbReference type="Proteomes" id="UP001141950">
    <property type="component" value="Unassembled WGS sequence"/>
</dbReference>
<accession>A0A9X2MUN3</accession>
<keyword evidence="1" id="KW-0812">Transmembrane</keyword>
<keyword evidence="1" id="KW-1133">Transmembrane helix</keyword>
<keyword evidence="1" id="KW-0472">Membrane</keyword>
<keyword evidence="3" id="KW-1185">Reference proteome</keyword>
<feature type="transmembrane region" description="Helical" evidence="1">
    <location>
        <begin position="135"/>
        <end position="155"/>
    </location>
</feature>
<evidence type="ECO:0000313" key="2">
    <source>
        <dbReference type="EMBL" id="MCR2806845.1"/>
    </source>
</evidence>
<feature type="transmembrane region" description="Helical" evidence="1">
    <location>
        <begin position="102"/>
        <end position="123"/>
    </location>
</feature>
<gene>
    <name evidence="2" type="ORF">NQZ67_23455</name>
</gene>
<reference evidence="2" key="1">
    <citation type="submission" date="2022-08" db="EMBL/GenBank/DDBJ databases">
        <title>The genomic sequence of strain Paenibacillus sp. SCIV0701.</title>
        <authorList>
            <person name="Zhao H."/>
        </authorList>
    </citation>
    <scope>NUCLEOTIDE SEQUENCE</scope>
    <source>
        <strain evidence="2">SCIV0701</strain>
    </source>
</reference>
<organism evidence="2 3">
    <name type="scientific">Paenibacillus soyae</name>
    <dbReference type="NCBI Taxonomy" id="2969249"/>
    <lineage>
        <taxon>Bacteria</taxon>
        <taxon>Bacillati</taxon>
        <taxon>Bacillota</taxon>
        <taxon>Bacilli</taxon>
        <taxon>Bacillales</taxon>
        <taxon>Paenibacillaceae</taxon>
        <taxon>Paenibacillus</taxon>
    </lineage>
</organism>